<feature type="domain" description="Lipid/polyisoprenoid-binding YceI-like" evidence="1">
    <location>
        <begin position="88"/>
        <end position="223"/>
    </location>
</feature>
<dbReference type="Proteomes" id="UP000192907">
    <property type="component" value="Unassembled WGS sequence"/>
</dbReference>
<organism evidence="2 3">
    <name type="scientific">Pseudobacteriovorax antillogorgiicola</name>
    <dbReference type="NCBI Taxonomy" id="1513793"/>
    <lineage>
        <taxon>Bacteria</taxon>
        <taxon>Pseudomonadati</taxon>
        <taxon>Bdellovibrionota</taxon>
        <taxon>Oligoflexia</taxon>
        <taxon>Oligoflexales</taxon>
        <taxon>Pseudobacteriovoracaceae</taxon>
        <taxon>Pseudobacteriovorax</taxon>
    </lineage>
</organism>
<dbReference type="Gene3D" id="2.40.128.110">
    <property type="entry name" value="Lipid/polyisoprenoid-binding, YceI-like"/>
    <property type="match status" value="1"/>
</dbReference>
<dbReference type="InterPro" id="IPR036761">
    <property type="entry name" value="TTHA0802/YceI-like_sf"/>
</dbReference>
<sequence>MRTELLASLGMVLLWGCSQGVSTPERLSNSAGASSAKAESFEINLPAQACDSGDPVYSLQNQSAAWTSYKTEERVPVVGQILAAGWVKTGAEGSFEIKFSPDSLNSQDELRDDRIKEYILGLGINDELSFSVTNVDEVASAIADGNGTVDINGSLTIYGQSIDVVVPTAIKTSGTKLTMKNSGLVAIDLMSTSFLVDQVIELLDIADVDEMQDTVEIDFSFEFKEECQD</sequence>
<dbReference type="InterPro" id="IPR007372">
    <property type="entry name" value="Lipid/polyisoprenoid-bd_YceI"/>
</dbReference>
<gene>
    <name evidence="2" type="ORF">SAMN06296036_12296</name>
</gene>
<keyword evidence="3" id="KW-1185">Reference proteome</keyword>
<evidence type="ECO:0000313" key="3">
    <source>
        <dbReference type="Proteomes" id="UP000192907"/>
    </source>
</evidence>
<dbReference type="EMBL" id="FWZT01000022">
    <property type="protein sequence ID" value="SMF64948.1"/>
    <property type="molecule type" value="Genomic_DNA"/>
</dbReference>
<dbReference type="SUPFAM" id="SSF101874">
    <property type="entry name" value="YceI-like"/>
    <property type="match status" value="1"/>
</dbReference>
<protein>
    <submittedName>
        <fullName evidence="2">YceI-like domain-containing protein</fullName>
    </submittedName>
</protein>
<proteinExistence type="predicted"/>
<dbReference type="AlphaFoldDB" id="A0A1Y6CNX4"/>
<dbReference type="RefSeq" id="WP_159455605.1">
    <property type="nucleotide sequence ID" value="NZ_FWZT01000022.1"/>
</dbReference>
<accession>A0A1Y6CNX4</accession>
<evidence type="ECO:0000313" key="2">
    <source>
        <dbReference type="EMBL" id="SMF64948.1"/>
    </source>
</evidence>
<evidence type="ECO:0000259" key="1">
    <source>
        <dbReference type="Pfam" id="PF04264"/>
    </source>
</evidence>
<dbReference type="STRING" id="1513793.SAMN06296036_12296"/>
<dbReference type="Pfam" id="PF04264">
    <property type="entry name" value="YceI"/>
    <property type="match status" value="1"/>
</dbReference>
<name>A0A1Y6CNX4_9BACT</name>
<reference evidence="3" key="1">
    <citation type="submission" date="2017-04" db="EMBL/GenBank/DDBJ databases">
        <authorList>
            <person name="Varghese N."/>
            <person name="Submissions S."/>
        </authorList>
    </citation>
    <scope>NUCLEOTIDE SEQUENCE [LARGE SCALE GENOMIC DNA]</scope>
    <source>
        <strain evidence="3">RKEM611</strain>
    </source>
</reference>